<dbReference type="PROSITE" id="PS50987">
    <property type="entry name" value="HTH_ARSR_2"/>
    <property type="match status" value="1"/>
</dbReference>
<dbReference type="PRINTS" id="PR00778">
    <property type="entry name" value="HTHARSR"/>
</dbReference>
<keyword evidence="2" id="KW-0238">DNA-binding</keyword>
<gene>
    <name evidence="5" type="ORF">VSA01S_02740</name>
</gene>
<dbReference type="EMBL" id="BJXJ01000002">
    <property type="protein sequence ID" value="GEM74162.1"/>
    <property type="molecule type" value="Genomic_DNA"/>
</dbReference>
<dbReference type="SUPFAM" id="SSF46785">
    <property type="entry name" value="Winged helix' DNA-binding domain"/>
    <property type="match status" value="1"/>
</dbReference>
<evidence type="ECO:0000259" key="4">
    <source>
        <dbReference type="PROSITE" id="PS50987"/>
    </source>
</evidence>
<proteinExistence type="predicted"/>
<accession>A0A511QCL3</accession>
<dbReference type="InterPro" id="IPR051081">
    <property type="entry name" value="HTH_MetalResp_TranReg"/>
</dbReference>
<dbReference type="GO" id="GO:0003700">
    <property type="term" value="F:DNA-binding transcription factor activity"/>
    <property type="evidence" value="ECO:0007669"/>
    <property type="project" value="InterPro"/>
</dbReference>
<evidence type="ECO:0000256" key="3">
    <source>
        <dbReference type="ARBA" id="ARBA00023163"/>
    </source>
</evidence>
<keyword evidence="6" id="KW-1185">Reference proteome</keyword>
<evidence type="ECO:0000313" key="5">
    <source>
        <dbReference type="EMBL" id="GEM74162.1"/>
    </source>
</evidence>
<dbReference type="FunFam" id="1.10.10.10:FF:000403">
    <property type="entry name" value="ArsR family transcriptional regulator"/>
    <property type="match status" value="1"/>
</dbReference>
<name>A0A511QCL3_9VIBR</name>
<dbReference type="OrthoDB" id="9796124at2"/>
<dbReference type="PANTHER" id="PTHR33154:SF28">
    <property type="entry name" value="HTH-TYPE TRANSCRIPTIONAL REGULATOR YGAV-RELATED"/>
    <property type="match status" value="1"/>
</dbReference>
<dbReference type="InterPro" id="IPR001845">
    <property type="entry name" value="HTH_ArsR_DNA-bd_dom"/>
</dbReference>
<evidence type="ECO:0000256" key="2">
    <source>
        <dbReference type="ARBA" id="ARBA00023125"/>
    </source>
</evidence>
<dbReference type="GO" id="GO:0003677">
    <property type="term" value="F:DNA binding"/>
    <property type="evidence" value="ECO:0007669"/>
    <property type="project" value="UniProtKB-KW"/>
</dbReference>
<dbReference type="NCBIfam" id="NF033788">
    <property type="entry name" value="HTH_metalloreg"/>
    <property type="match status" value="1"/>
</dbReference>
<dbReference type="AlphaFoldDB" id="A0A511QCL3"/>
<dbReference type="Proteomes" id="UP000321922">
    <property type="component" value="Unassembled WGS sequence"/>
</dbReference>
<reference evidence="5 6" key="1">
    <citation type="submission" date="2019-07" db="EMBL/GenBank/DDBJ databases">
        <title>Whole genome shotgun sequence of Vibrio sagamiensis NBRC 104589.</title>
        <authorList>
            <person name="Hosoyama A."/>
            <person name="Uohara A."/>
            <person name="Ohji S."/>
            <person name="Ichikawa N."/>
        </authorList>
    </citation>
    <scope>NUCLEOTIDE SEQUENCE [LARGE SCALE GENOMIC DNA]</scope>
    <source>
        <strain evidence="5 6">NBRC 104589</strain>
    </source>
</reference>
<dbReference type="InterPro" id="IPR036390">
    <property type="entry name" value="WH_DNA-bd_sf"/>
</dbReference>
<keyword evidence="3" id="KW-0804">Transcription</keyword>
<protein>
    <submittedName>
        <fullName evidence="5">Transcriptional regulator</fullName>
    </submittedName>
</protein>
<dbReference type="SMART" id="SM00418">
    <property type="entry name" value="HTH_ARSR"/>
    <property type="match status" value="1"/>
</dbReference>
<keyword evidence="1" id="KW-0805">Transcription regulation</keyword>
<feature type="domain" description="HTH arsR-type" evidence="4">
    <location>
        <begin position="5"/>
        <end position="99"/>
    </location>
</feature>
<comment type="caution">
    <text evidence="5">The sequence shown here is derived from an EMBL/GenBank/DDBJ whole genome shotgun (WGS) entry which is preliminary data.</text>
</comment>
<evidence type="ECO:0000256" key="1">
    <source>
        <dbReference type="ARBA" id="ARBA00023015"/>
    </source>
</evidence>
<dbReference type="CDD" id="cd00090">
    <property type="entry name" value="HTH_ARSR"/>
    <property type="match status" value="1"/>
</dbReference>
<dbReference type="InterPro" id="IPR036388">
    <property type="entry name" value="WH-like_DNA-bd_sf"/>
</dbReference>
<dbReference type="Gene3D" id="1.10.10.10">
    <property type="entry name" value="Winged helix-like DNA-binding domain superfamily/Winged helix DNA-binding domain"/>
    <property type="match status" value="1"/>
</dbReference>
<evidence type="ECO:0000313" key="6">
    <source>
        <dbReference type="Proteomes" id="UP000321922"/>
    </source>
</evidence>
<dbReference type="PANTHER" id="PTHR33154">
    <property type="entry name" value="TRANSCRIPTIONAL REGULATOR, ARSR FAMILY"/>
    <property type="match status" value="1"/>
</dbReference>
<dbReference type="InterPro" id="IPR011991">
    <property type="entry name" value="ArsR-like_HTH"/>
</dbReference>
<dbReference type="RefSeq" id="WP_039978934.1">
    <property type="nucleotide sequence ID" value="NZ_BAOJ01000005.1"/>
</dbReference>
<sequence length="106" mass="11862">MNLQKMEKHAPKAVVLLKAMANERRLQILCMLHDQELSVGELCVKLELSQSALSQHLAWLRRDQLVATRKEAQTVFYSLESDNAKALIQLLHSIYCADTGEGAGSL</sequence>
<dbReference type="Pfam" id="PF01022">
    <property type="entry name" value="HTH_5"/>
    <property type="match status" value="1"/>
</dbReference>
<organism evidence="5 6">
    <name type="scientific">Vibrio sagamiensis NBRC 104589</name>
    <dbReference type="NCBI Taxonomy" id="1219064"/>
    <lineage>
        <taxon>Bacteria</taxon>
        <taxon>Pseudomonadati</taxon>
        <taxon>Pseudomonadota</taxon>
        <taxon>Gammaproteobacteria</taxon>
        <taxon>Vibrionales</taxon>
        <taxon>Vibrionaceae</taxon>
        <taxon>Vibrio</taxon>
    </lineage>
</organism>